<sequence length="1153" mass="129966">MASCTGTDSDNSSELTTLVSGDTPTLPGQEQPSIRALFEAQDDAAYDLAVAQIPRDHRVRVKGICGDYHEYTTPIRQSGSYVQLATTVKRAPFEEALIAFFVVCQIALRLVADELFVGFLRIVYPSIDKLLPGCGNTLRALVLEAFNKRKEHLKEVLARSVSKIHFSFDLWTSPNHLALLGVVAHFIDEFGQNQSILIAIRQLHGSHSGENQAEVIKEVIQEYNLQNRIGYFVTDNASNNNTAIDSLIARFLPHLTPKQRLGRRLRCLGHVINLSAKAFLYGTEFDAFEKNAEAFKEQSSLLKELHLWRKRGPVGKLHNIVTFICRTPQRREKFANIQSQSEDFATEFDGLKLVVDNATRWNSLYLMIERAIKLRDRIDRFCIDHAEFMHGSSNKKALSMEEQESLLKHDSLTADDWAVLTEIVAFLEKFYTLTKRAEGSKLSSDRGVLSDYLTTLNVLLKHAREYRDDINFRAENPDLTSPGIRQLRVCIVNCWTKLDEYFALVNDTPAHYAAIVTNPQMKWKYFERQWKDAHLWKDATLPESWLPGGKRALNSLWEEYKNLPVADACAGSKRARTPDEFERETDMTQWDEDEMDELETWLSMKVFKLDDDDTLPAYWLRQSKQPATQRIAKMGLDMASIPAMSSDCERVFSQCKLMITGQRNRLKPDIVEATQSSYSVIFAMGLFTNNFTSVQEAMRSPRIWHFETNLVGYTKSSDNVVANTASSMRAALPWIVQRLTNIAAIVKTKSNANFKTSLTDYWARALAYQLVDAPNGGPGFTFSSIARDREFANFNTPLPFIIATGREPGQSAIPANSIIYDISPWELGSYDDALNGYAPLEYVGSSFENGYLPQGRQCINGFDDAAFIIGTSSSLFNQIFLELLKSDSEYIPKFFKNTYIYKFAFRPLLSGVIGPILDGFLTSSNVDVSVWMPNPFKGWNQGTTAGSASLTLVDGGENLQNIPFHPLLLHQRQVDVVFAIDSSSDTATQWPNGTSLLATSRFYQENQSNKAAFPAIPGLNTIVNQGLNNRPSFFGCESRNMNAPPPLIVYMPNAPYIYGSNLSTFGDLTFTTRERDAVIMNGWALGTQLNGAIDDNWSVCVGCAILLRSFQRTQSQIPSKCKECFDRYCWNGQTNETTPKVYMPQFKGKRIEI</sequence>
<evidence type="ECO:0000256" key="4">
    <source>
        <dbReference type="ARBA" id="ARBA00022801"/>
    </source>
</evidence>
<gene>
    <name evidence="12" type="ORF">HIM_08477</name>
</gene>
<dbReference type="Proteomes" id="UP000054481">
    <property type="component" value="Unassembled WGS sequence"/>
</dbReference>
<dbReference type="GO" id="GO:0005829">
    <property type="term" value="C:cytosol"/>
    <property type="evidence" value="ECO:0007669"/>
    <property type="project" value="TreeGrafter"/>
</dbReference>
<evidence type="ECO:0000256" key="8">
    <source>
        <dbReference type="PROSITE-ProRule" id="PRU00555"/>
    </source>
</evidence>
<dbReference type="PANTHER" id="PTHR10728">
    <property type="entry name" value="CYTOSOLIC PHOSPHOLIPASE A2"/>
    <property type="match status" value="1"/>
</dbReference>
<dbReference type="EC" id="3.1.1.5" evidence="2 9"/>
<evidence type="ECO:0000259" key="11">
    <source>
        <dbReference type="PROSITE" id="PS51210"/>
    </source>
</evidence>
<dbReference type="SMART" id="SM00022">
    <property type="entry name" value="PLAc"/>
    <property type="match status" value="1"/>
</dbReference>
<dbReference type="AlphaFoldDB" id="A0A0F8A3M8"/>
<evidence type="ECO:0000256" key="7">
    <source>
        <dbReference type="ARBA" id="ARBA00023180"/>
    </source>
</evidence>
<dbReference type="OrthoDB" id="4987009at2759"/>
<evidence type="ECO:0000256" key="3">
    <source>
        <dbReference type="ARBA" id="ARBA00022729"/>
    </source>
</evidence>
<dbReference type="Pfam" id="PF05699">
    <property type="entry name" value="Dimer_Tnp_hAT"/>
    <property type="match status" value="1"/>
</dbReference>
<keyword evidence="4 8" id="KW-0378">Hydrolase</keyword>
<dbReference type="InterPro" id="IPR002642">
    <property type="entry name" value="LysoPLipase_cat_dom"/>
</dbReference>
<evidence type="ECO:0000256" key="2">
    <source>
        <dbReference type="ARBA" id="ARBA00013274"/>
    </source>
</evidence>
<name>A0A0F8A3M8_9HYPO</name>
<keyword evidence="5 8" id="KW-0442">Lipid degradation</keyword>
<accession>A0A0F8A3M8</accession>
<dbReference type="GO" id="GO:0004623">
    <property type="term" value="F:phospholipase A2 activity"/>
    <property type="evidence" value="ECO:0007669"/>
    <property type="project" value="TreeGrafter"/>
</dbReference>
<proteinExistence type="inferred from homology"/>
<comment type="similarity">
    <text evidence="1 9">Belongs to the lysophospholipase family.</text>
</comment>
<dbReference type="InterPro" id="IPR008906">
    <property type="entry name" value="HATC_C_dom"/>
</dbReference>
<dbReference type="SUPFAM" id="SSF52151">
    <property type="entry name" value="FabD/lysophospholipase-like"/>
    <property type="match status" value="1"/>
</dbReference>
<dbReference type="GO" id="GO:0005783">
    <property type="term" value="C:endoplasmic reticulum"/>
    <property type="evidence" value="ECO:0007669"/>
    <property type="project" value="TreeGrafter"/>
</dbReference>
<keyword evidence="3" id="KW-0732">Signal</keyword>
<reference evidence="12 13" key="1">
    <citation type="journal article" date="2014" name="Genome Biol. Evol.">
        <title>Comparative genomics and transcriptomics analyses reveal divergent lifestyle features of nematode endoparasitic fungus Hirsutella minnesotensis.</title>
        <authorList>
            <person name="Lai Y."/>
            <person name="Liu K."/>
            <person name="Zhang X."/>
            <person name="Zhang X."/>
            <person name="Li K."/>
            <person name="Wang N."/>
            <person name="Shu C."/>
            <person name="Wu Y."/>
            <person name="Wang C."/>
            <person name="Bushley K.E."/>
            <person name="Xiang M."/>
            <person name="Liu X."/>
        </authorList>
    </citation>
    <scope>NUCLEOTIDE SEQUENCE [LARGE SCALE GENOMIC DNA]</scope>
    <source>
        <strain evidence="12 13">3608</strain>
    </source>
</reference>
<feature type="region of interest" description="Disordered" evidence="10">
    <location>
        <begin position="1"/>
        <end position="30"/>
    </location>
</feature>
<evidence type="ECO:0000313" key="12">
    <source>
        <dbReference type="EMBL" id="KJZ72104.1"/>
    </source>
</evidence>
<feature type="domain" description="PLA2c" evidence="11">
    <location>
        <begin position="568"/>
        <end position="1135"/>
    </location>
</feature>
<comment type="catalytic activity">
    <reaction evidence="9">
        <text>a 1-acyl-sn-glycero-3-phosphocholine + H2O = sn-glycerol 3-phosphocholine + a fatty acid + H(+)</text>
        <dbReference type="Rhea" id="RHEA:15177"/>
        <dbReference type="ChEBI" id="CHEBI:15377"/>
        <dbReference type="ChEBI" id="CHEBI:15378"/>
        <dbReference type="ChEBI" id="CHEBI:16870"/>
        <dbReference type="ChEBI" id="CHEBI:28868"/>
        <dbReference type="ChEBI" id="CHEBI:58168"/>
        <dbReference type="EC" id="3.1.1.5"/>
    </reaction>
</comment>
<dbReference type="GO" id="GO:0046475">
    <property type="term" value="P:glycerophospholipid catabolic process"/>
    <property type="evidence" value="ECO:0007669"/>
    <property type="project" value="TreeGrafter"/>
</dbReference>
<keyword evidence="7" id="KW-0325">Glycoprotein</keyword>
<dbReference type="Gene3D" id="3.40.1090.10">
    <property type="entry name" value="Cytosolic phospholipase A2 catalytic domain"/>
    <property type="match status" value="1"/>
</dbReference>
<evidence type="ECO:0000256" key="5">
    <source>
        <dbReference type="ARBA" id="ARBA00022963"/>
    </source>
</evidence>
<dbReference type="PROSITE" id="PS51210">
    <property type="entry name" value="PLA2C"/>
    <property type="match status" value="1"/>
</dbReference>
<evidence type="ECO:0000313" key="13">
    <source>
        <dbReference type="Proteomes" id="UP000054481"/>
    </source>
</evidence>
<dbReference type="EMBL" id="KQ030552">
    <property type="protein sequence ID" value="KJZ72104.1"/>
    <property type="molecule type" value="Genomic_DNA"/>
</dbReference>
<keyword evidence="6 8" id="KW-0443">Lipid metabolism</keyword>
<dbReference type="GO" id="GO:0004622">
    <property type="term" value="F:phosphatidylcholine lysophospholipase activity"/>
    <property type="evidence" value="ECO:0007669"/>
    <property type="project" value="UniProtKB-EC"/>
</dbReference>
<organism evidence="12 13">
    <name type="scientific">Hirsutella minnesotensis 3608</name>
    <dbReference type="NCBI Taxonomy" id="1043627"/>
    <lineage>
        <taxon>Eukaryota</taxon>
        <taxon>Fungi</taxon>
        <taxon>Dikarya</taxon>
        <taxon>Ascomycota</taxon>
        <taxon>Pezizomycotina</taxon>
        <taxon>Sordariomycetes</taxon>
        <taxon>Hypocreomycetidae</taxon>
        <taxon>Hypocreales</taxon>
        <taxon>Ophiocordycipitaceae</taxon>
        <taxon>Hirsutella</taxon>
    </lineage>
</organism>
<evidence type="ECO:0000256" key="6">
    <source>
        <dbReference type="ARBA" id="ARBA00023098"/>
    </source>
</evidence>
<dbReference type="InterPro" id="IPR016035">
    <property type="entry name" value="Acyl_Trfase/lysoPLipase"/>
</dbReference>
<evidence type="ECO:0000256" key="9">
    <source>
        <dbReference type="RuleBase" id="RU362103"/>
    </source>
</evidence>
<evidence type="ECO:0000256" key="1">
    <source>
        <dbReference type="ARBA" id="ARBA00008780"/>
    </source>
</evidence>
<evidence type="ECO:0000256" key="10">
    <source>
        <dbReference type="SAM" id="MobiDB-lite"/>
    </source>
</evidence>
<keyword evidence="13" id="KW-1185">Reference proteome</keyword>
<dbReference type="SUPFAM" id="SSF53098">
    <property type="entry name" value="Ribonuclease H-like"/>
    <property type="match status" value="1"/>
</dbReference>
<dbReference type="GO" id="GO:0046983">
    <property type="term" value="F:protein dimerization activity"/>
    <property type="evidence" value="ECO:0007669"/>
    <property type="project" value="InterPro"/>
</dbReference>
<dbReference type="InterPro" id="IPR012337">
    <property type="entry name" value="RNaseH-like_sf"/>
</dbReference>
<dbReference type="Pfam" id="PF01735">
    <property type="entry name" value="PLA2_B"/>
    <property type="match status" value="1"/>
</dbReference>
<protein>
    <recommendedName>
        <fullName evidence="2 9">Lysophospholipase</fullName>
        <ecNumber evidence="2 9">3.1.1.5</ecNumber>
    </recommendedName>
</protein>
<dbReference type="PANTHER" id="PTHR10728:SF33">
    <property type="entry name" value="LYSOPHOSPHOLIPASE 1-RELATED"/>
    <property type="match status" value="1"/>
</dbReference>